<evidence type="ECO:0000313" key="1">
    <source>
        <dbReference type="EMBL" id="AXL20359.1"/>
    </source>
</evidence>
<accession>A0A346AWW6</accession>
<reference evidence="1 2" key="1">
    <citation type="submission" date="2018-05" db="EMBL/GenBank/DDBJ databases">
        <title>Complete genome sequence of Megasphaera sp. AJH120T, isolated from the ceca of a chicken.</title>
        <authorList>
            <person name="Maki J."/>
            <person name="Looft T."/>
        </authorList>
    </citation>
    <scope>NUCLEOTIDE SEQUENCE [LARGE SCALE GENOMIC DNA]</scope>
    <source>
        <strain evidence="1 2">AJH120</strain>
    </source>
</reference>
<dbReference type="OrthoDB" id="1783193at2"/>
<dbReference type="RefSeq" id="WP_107195943.1">
    <property type="nucleotide sequence ID" value="NZ_CP029462.1"/>
</dbReference>
<evidence type="ECO:0000313" key="2">
    <source>
        <dbReference type="Proteomes" id="UP000254337"/>
    </source>
</evidence>
<gene>
    <name evidence="1" type="ORF">DKB62_01565</name>
</gene>
<dbReference type="AlphaFoldDB" id="A0A346AWW6"/>
<organism evidence="1 2">
    <name type="scientific">Megasphaera stantonii</name>
    <dbReference type="NCBI Taxonomy" id="2144175"/>
    <lineage>
        <taxon>Bacteria</taxon>
        <taxon>Bacillati</taxon>
        <taxon>Bacillota</taxon>
        <taxon>Negativicutes</taxon>
        <taxon>Veillonellales</taxon>
        <taxon>Veillonellaceae</taxon>
        <taxon>Megasphaera</taxon>
    </lineage>
</organism>
<dbReference type="EMBL" id="CP029462">
    <property type="protein sequence ID" value="AXL20359.1"/>
    <property type="molecule type" value="Genomic_DNA"/>
</dbReference>
<keyword evidence="2" id="KW-1185">Reference proteome</keyword>
<sequence>MVSEEYAVILKKLITITETKNLVLANITGYDVSYISKWVNGVKLPATKYIEQINEKLAKCFAEAVITSGRTDELSVLFAVPVTRETAEFEILQQLSAAYRFSMKHHGRHRQEASVPAKVITGNHDAFLFMNTVFKEKMRNAKEGSNLLILGDFCTLLDIDFWKFLEFPNETAPHITIHVGIDLEKLSRDTKYTEQLYIILGRYLNYEFKLYHSDVLKQGNTIIMENEFVIQYSLQSEHSIGICTYISDTALVQDIYNRFYVSFANQQAALAPVKTLGIEDIGFRTAFYSSDKYFFFLTNGVDFLLPTQAVSEFLAEIKASKQVTRQIGQLQIMWDEMMASGEVEFMLPMTSIIRYIETGYMFFTDKEFKMKAPYRKMHLQHALDIMEKNPKITVGVIQASMEMSEYQVTNLSFYSNYTAAFFKKNPQYIRESVCPFYVVANKKLVECFHTFFRQVKQMPMYHHYAYTDIRQKYEQYKGFVERTIDLYEDA</sequence>
<protein>
    <submittedName>
        <fullName evidence="1">Uncharacterized protein</fullName>
    </submittedName>
</protein>
<dbReference type="KEGG" id="meg:DKB62_01565"/>
<name>A0A346AWW6_9FIRM</name>
<proteinExistence type="predicted"/>
<dbReference type="Proteomes" id="UP000254337">
    <property type="component" value="Chromosome"/>
</dbReference>